<protein>
    <submittedName>
        <fullName evidence="2">Uncharacterized protein</fullName>
    </submittedName>
</protein>
<organism evidence="2 3">
    <name type="scientific">Sphingomonas pokkalii</name>
    <dbReference type="NCBI Taxonomy" id="2175090"/>
    <lineage>
        <taxon>Bacteria</taxon>
        <taxon>Pseudomonadati</taxon>
        <taxon>Pseudomonadota</taxon>
        <taxon>Alphaproteobacteria</taxon>
        <taxon>Sphingomonadales</taxon>
        <taxon>Sphingomonadaceae</taxon>
        <taxon>Sphingomonas</taxon>
    </lineage>
</organism>
<proteinExistence type="predicted"/>
<keyword evidence="1" id="KW-1133">Transmembrane helix</keyword>
<dbReference type="OrthoDB" id="7418122at2"/>
<dbReference type="AlphaFoldDB" id="A0A2U0SAU5"/>
<keyword evidence="1" id="KW-0812">Transmembrane</keyword>
<reference evidence="2 3" key="1">
    <citation type="submission" date="2018-05" db="EMBL/GenBank/DDBJ databases">
        <title>Description of Sphingomonas pokkalii sp nov, isolated from the rhizosphere of saline tolerant pokkali rice and its draft genome analysis.</title>
        <authorList>
            <person name="Menon R."/>
            <person name="Kumari S."/>
            <person name="Rameshkumar N."/>
        </authorList>
    </citation>
    <scope>NUCLEOTIDE SEQUENCE [LARGE SCALE GENOMIC DNA]</scope>
    <source>
        <strain evidence="2 3">L3B27</strain>
    </source>
</reference>
<evidence type="ECO:0000313" key="3">
    <source>
        <dbReference type="Proteomes" id="UP000245890"/>
    </source>
</evidence>
<dbReference type="RefSeq" id="WP_116467947.1">
    <property type="nucleotide sequence ID" value="NZ_QENQ01000001.1"/>
</dbReference>
<sequence>MVSETPLPAHRFPNRLAANRRGTVAVIGALALTTLLGIGALSVDLGRGYSQRIVNQRTADAAAISAAIAYKAAASSEAVLLPTAQDLAVANGLGDATVSATLVQDMPTSGSRAVKVTISTPVPIAIASAIGFRGSYTVSATAYATLAAAPGIAPPCFLALGSSGIGIATSGGATIEVSDCAVAAVGDISNLGTRIAAKNIVSGSGSVTNDWGTLSATLLRYAGTFSNPAWNSGIPASDKIVKASTALADPLASNADLQSARQAIGTSTAPRTIANPSTPAGADWVIGWSPSANVAPYRRGNSANYVIPAGTYTIGRLTIDGGLNVQFQSGSKITVANGVAIGGGSTVAFGDVDLKVNGGFDSGSSGVTFGKGSLAIGSGTVTFAGTNAFGDGPVTINSALSLGGGTSLTLGAGAHAFGALSIAGGGWLKMGAGDLDVRSGIAIDGNSTLAAGAGSYRLGPDGSGRALYLAGSAVMLMDDGEFSANGAIVTEGGSRLVFGRAANHLVNGDMHIAGSALFSPGRYTIAGNLANGTGGTTWPYTSPVTGLRYGSMIDGVDVSGFDLAGVNVSFVLSGTVNLGGGAKNKLLAASAGVAGGAIADLLIDSLTTGGTSWADGARNIFSGIVHLPASDVTLSGGSTTLSGGQCFVLIARSITASGGAAAGSPCTSIAGSGGVGSDIGLVR</sequence>
<keyword evidence="3" id="KW-1185">Reference proteome</keyword>
<comment type="caution">
    <text evidence="2">The sequence shown here is derived from an EMBL/GenBank/DDBJ whole genome shotgun (WGS) entry which is preliminary data.</text>
</comment>
<evidence type="ECO:0000256" key="1">
    <source>
        <dbReference type="SAM" id="Phobius"/>
    </source>
</evidence>
<accession>A0A2U0SAU5</accession>
<evidence type="ECO:0000313" key="2">
    <source>
        <dbReference type="EMBL" id="PVX28498.1"/>
    </source>
</evidence>
<name>A0A2U0SAU5_9SPHN</name>
<dbReference type="EMBL" id="QENQ01000001">
    <property type="protein sequence ID" value="PVX28498.1"/>
    <property type="molecule type" value="Genomic_DNA"/>
</dbReference>
<gene>
    <name evidence="2" type="ORF">DD559_03395</name>
</gene>
<feature type="transmembrane region" description="Helical" evidence="1">
    <location>
        <begin position="21"/>
        <end position="43"/>
    </location>
</feature>
<keyword evidence="1" id="KW-0472">Membrane</keyword>
<dbReference type="Proteomes" id="UP000245890">
    <property type="component" value="Unassembled WGS sequence"/>
</dbReference>